<keyword evidence="7" id="KW-1185">Reference proteome</keyword>
<evidence type="ECO:0000313" key="7">
    <source>
        <dbReference type="Proteomes" id="UP000005237"/>
    </source>
</evidence>
<evidence type="ECO:0000256" key="3">
    <source>
        <dbReference type="ARBA" id="ARBA00022806"/>
    </source>
</evidence>
<dbReference type="PANTHER" id="PTHR43788:SF16">
    <property type="entry name" value="HELICASE WITH ZINC FINGER 2"/>
    <property type="match status" value="1"/>
</dbReference>
<keyword evidence="4" id="KW-0067">ATP-binding</keyword>
<dbReference type="EnsemblMetazoa" id="CJA41442.1">
    <property type="protein sequence ID" value="CJA41442.1"/>
    <property type="gene ID" value="WBGene00217290"/>
</dbReference>
<keyword evidence="3" id="KW-0347">Helicase</keyword>
<organism evidence="6 7">
    <name type="scientific">Caenorhabditis japonica</name>
    <dbReference type="NCBI Taxonomy" id="281687"/>
    <lineage>
        <taxon>Eukaryota</taxon>
        <taxon>Metazoa</taxon>
        <taxon>Ecdysozoa</taxon>
        <taxon>Nematoda</taxon>
        <taxon>Chromadorea</taxon>
        <taxon>Rhabditida</taxon>
        <taxon>Rhabditina</taxon>
        <taxon>Rhabditomorpha</taxon>
        <taxon>Rhabditoidea</taxon>
        <taxon>Rhabditidae</taxon>
        <taxon>Peloderinae</taxon>
        <taxon>Caenorhabditis</taxon>
    </lineage>
</organism>
<evidence type="ECO:0000256" key="4">
    <source>
        <dbReference type="ARBA" id="ARBA00022840"/>
    </source>
</evidence>
<dbReference type="InterPro" id="IPR027417">
    <property type="entry name" value="P-loop_NTPase"/>
</dbReference>
<reference evidence="7" key="1">
    <citation type="submission" date="2010-08" db="EMBL/GenBank/DDBJ databases">
        <authorList>
            <consortium name="Caenorhabditis japonica Sequencing Consortium"/>
            <person name="Wilson R.K."/>
        </authorList>
    </citation>
    <scope>NUCLEOTIDE SEQUENCE [LARGE SCALE GENOMIC DNA]</scope>
    <source>
        <strain evidence="7">DF5081</strain>
    </source>
</reference>
<dbReference type="Gene3D" id="3.40.50.300">
    <property type="entry name" value="P-loop containing nucleotide triphosphate hydrolases"/>
    <property type="match status" value="1"/>
</dbReference>
<feature type="domain" description="DNA2/NAM7 helicase-like C-terminal" evidence="5">
    <location>
        <begin position="221"/>
        <end position="343"/>
    </location>
</feature>
<dbReference type="PANTHER" id="PTHR43788">
    <property type="entry name" value="DNA2/NAM7 HELICASE FAMILY MEMBER"/>
    <property type="match status" value="1"/>
</dbReference>
<evidence type="ECO:0000259" key="5">
    <source>
        <dbReference type="Pfam" id="PF13087"/>
    </source>
</evidence>
<evidence type="ECO:0000256" key="2">
    <source>
        <dbReference type="ARBA" id="ARBA00022801"/>
    </source>
</evidence>
<dbReference type="Proteomes" id="UP000005237">
    <property type="component" value="Unassembled WGS sequence"/>
</dbReference>
<protein>
    <submittedName>
        <fullName evidence="6">AAA_12 domain-containing protein</fullName>
    </submittedName>
</protein>
<evidence type="ECO:0000256" key="1">
    <source>
        <dbReference type="ARBA" id="ARBA00022741"/>
    </source>
</evidence>
<name>A0A8R1EVL8_CAEJA</name>
<dbReference type="GO" id="GO:0016787">
    <property type="term" value="F:hydrolase activity"/>
    <property type="evidence" value="ECO:0007669"/>
    <property type="project" value="UniProtKB-KW"/>
</dbReference>
<accession>A0A8R1EVL8</accession>
<reference evidence="6" key="2">
    <citation type="submission" date="2022-06" db="UniProtKB">
        <authorList>
            <consortium name="EnsemblMetazoa"/>
        </authorList>
    </citation>
    <scope>IDENTIFICATION</scope>
    <source>
        <strain evidence="6">DF5081</strain>
    </source>
</reference>
<sequence>MHQSFCVTHAIENIALTIEAGFAVWKRHTTTPQPVAEVQSLRTGHKIPLVVFGITKMVLVKPQVLRRQGRGQLFAVVFVPEVQPCQLLRKVRSGTPKAEVLRRTTAVACQWYMNPVLLSFQPGHRDVIRDLDISPMSFSHGLEEDVETHAQALSTTFGVYGMVAMESKRTDMRYFHADLISVQTHGRRGTICQFLLHTEEQTAHSRLWRRGTPLSVELPNELLSETFHSGELVSIQPAVDSLFELRTLRLPYTHPLVVIHHNYPHRREDTSLVNEQEVEDALQYAAGLYAVREEPSIAILGFYKGSVEYAARRAPDYVQVLTVDSAQGREYDYVLVLTSRTSAGDQSAPAGNLLEGPPTGDLSLIAFHPRTSRHSLIVLAVSMTHTVSYQPISKGGSG</sequence>
<dbReference type="Pfam" id="PF13087">
    <property type="entry name" value="AAA_12"/>
    <property type="match status" value="1"/>
</dbReference>
<dbReference type="GO" id="GO:0043139">
    <property type="term" value="F:5'-3' DNA helicase activity"/>
    <property type="evidence" value="ECO:0007669"/>
    <property type="project" value="TreeGrafter"/>
</dbReference>
<dbReference type="GO" id="GO:0005524">
    <property type="term" value="F:ATP binding"/>
    <property type="evidence" value="ECO:0007669"/>
    <property type="project" value="UniProtKB-KW"/>
</dbReference>
<keyword evidence="1" id="KW-0547">Nucleotide-binding</keyword>
<keyword evidence="2" id="KW-0378">Hydrolase</keyword>
<dbReference type="InterPro" id="IPR041679">
    <property type="entry name" value="DNA2/NAM7-like_C"/>
</dbReference>
<dbReference type="InterPro" id="IPR050534">
    <property type="entry name" value="Coronavir_polyprotein_1ab"/>
</dbReference>
<dbReference type="AlphaFoldDB" id="A0A8R1EVL8"/>
<proteinExistence type="predicted"/>
<evidence type="ECO:0000313" key="6">
    <source>
        <dbReference type="EnsemblMetazoa" id="CJA41442.1"/>
    </source>
</evidence>